<feature type="domain" description="K-box" evidence="12">
    <location>
        <begin position="86"/>
        <end position="175"/>
    </location>
</feature>
<accession>A0A3P6CB00</accession>
<dbReference type="PANTHER" id="PTHR48019">
    <property type="entry name" value="SERUM RESPONSE FACTOR HOMOLOG"/>
    <property type="match status" value="1"/>
</dbReference>
<dbReference type="GO" id="GO:0005778">
    <property type="term" value="C:peroxisomal membrane"/>
    <property type="evidence" value="ECO:0007669"/>
    <property type="project" value="UniProtKB-SubCell"/>
</dbReference>
<dbReference type="GO" id="GO:0005634">
    <property type="term" value="C:nucleus"/>
    <property type="evidence" value="ECO:0007669"/>
    <property type="project" value="UniProtKB-SubCell"/>
</dbReference>
<dbReference type="InterPro" id="IPR036879">
    <property type="entry name" value="TF_MADSbox_sf"/>
</dbReference>
<organism evidence="13">
    <name type="scientific">Brassica campestris</name>
    <name type="common">Field mustard</name>
    <dbReference type="NCBI Taxonomy" id="3711"/>
    <lineage>
        <taxon>Eukaryota</taxon>
        <taxon>Viridiplantae</taxon>
        <taxon>Streptophyta</taxon>
        <taxon>Embryophyta</taxon>
        <taxon>Tracheophyta</taxon>
        <taxon>Spermatophyta</taxon>
        <taxon>Magnoliopsida</taxon>
        <taxon>eudicotyledons</taxon>
        <taxon>Gunneridae</taxon>
        <taxon>Pentapetalae</taxon>
        <taxon>rosids</taxon>
        <taxon>malvids</taxon>
        <taxon>Brassicales</taxon>
        <taxon>Brassicaceae</taxon>
        <taxon>Brassiceae</taxon>
        <taxon>Brassica</taxon>
    </lineage>
</organism>
<dbReference type="InterPro" id="IPR002100">
    <property type="entry name" value="TF_MADSbox"/>
</dbReference>
<protein>
    <submittedName>
        <fullName evidence="13">Uncharacterized protein</fullName>
    </submittedName>
</protein>
<evidence type="ECO:0000259" key="12">
    <source>
        <dbReference type="PROSITE" id="PS51297"/>
    </source>
</evidence>
<dbReference type="InterPro" id="IPR050142">
    <property type="entry name" value="MADS-box/MEF2_TF"/>
</dbReference>
<dbReference type="Pfam" id="PF05648">
    <property type="entry name" value="PEX11"/>
    <property type="match status" value="1"/>
</dbReference>
<evidence type="ECO:0000256" key="4">
    <source>
        <dbReference type="ARBA" id="ARBA00023136"/>
    </source>
</evidence>
<dbReference type="InterPro" id="IPR002487">
    <property type="entry name" value="TF_Kbox"/>
</dbReference>
<evidence type="ECO:0000256" key="7">
    <source>
        <dbReference type="ARBA" id="ARBA00023242"/>
    </source>
</evidence>
<reference evidence="13" key="1">
    <citation type="submission" date="2018-11" db="EMBL/GenBank/DDBJ databases">
        <authorList>
            <consortium name="Genoscope - CEA"/>
            <person name="William W."/>
        </authorList>
    </citation>
    <scope>NUCLEOTIDE SEQUENCE</scope>
</reference>
<dbReference type="Gene3D" id="3.40.1810.10">
    <property type="entry name" value="Transcription factor, MADS-box"/>
    <property type="match status" value="1"/>
</dbReference>
<keyword evidence="3" id="KW-0238">DNA-binding</keyword>
<keyword evidence="10" id="KW-1133">Transmembrane helix</keyword>
<evidence type="ECO:0000256" key="3">
    <source>
        <dbReference type="ARBA" id="ARBA00023125"/>
    </source>
</evidence>
<dbReference type="GO" id="GO:0016559">
    <property type="term" value="P:peroxisome fission"/>
    <property type="evidence" value="ECO:0007669"/>
    <property type="project" value="InterPro"/>
</dbReference>
<dbReference type="PRINTS" id="PR00404">
    <property type="entry name" value="MADSDOMAIN"/>
</dbReference>
<dbReference type="SUPFAM" id="SSF55455">
    <property type="entry name" value="SRF-like"/>
    <property type="match status" value="1"/>
</dbReference>
<keyword evidence="7" id="KW-0539">Nucleus</keyword>
<evidence type="ECO:0000259" key="11">
    <source>
        <dbReference type="PROSITE" id="PS50066"/>
    </source>
</evidence>
<keyword evidence="10" id="KW-0812">Transmembrane</keyword>
<keyword evidence="6" id="KW-0804">Transcription</keyword>
<dbReference type="SMART" id="SM00432">
    <property type="entry name" value="MADS"/>
    <property type="match status" value="1"/>
</dbReference>
<feature type="transmembrane region" description="Helical" evidence="10">
    <location>
        <begin position="353"/>
        <end position="372"/>
    </location>
</feature>
<keyword evidence="9" id="KW-0175">Coiled coil</keyword>
<dbReference type="GO" id="GO:0000977">
    <property type="term" value="F:RNA polymerase II transcription regulatory region sequence-specific DNA binding"/>
    <property type="evidence" value="ECO:0007669"/>
    <property type="project" value="InterPro"/>
</dbReference>
<dbReference type="PROSITE" id="PS00350">
    <property type="entry name" value="MADS_BOX_1"/>
    <property type="match status" value="1"/>
</dbReference>
<dbReference type="EMBL" id="LR031576">
    <property type="protein sequence ID" value="VDD10214.1"/>
    <property type="molecule type" value="Genomic_DNA"/>
</dbReference>
<evidence type="ECO:0000256" key="1">
    <source>
        <dbReference type="ARBA" id="ARBA00004123"/>
    </source>
</evidence>
<evidence type="ECO:0000256" key="9">
    <source>
        <dbReference type="SAM" id="Coils"/>
    </source>
</evidence>
<dbReference type="GO" id="GO:0003700">
    <property type="term" value="F:DNA-binding transcription factor activity"/>
    <property type="evidence" value="ECO:0007669"/>
    <property type="project" value="InterPro"/>
</dbReference>
<feature type="coiled-coil region" evidence="9">
    <location>
        <begin position="120"/>
        <end position="166"/>
    </location>
</feature>
<dbReference type="Pfam" id="PF00319">
    <property type="entry name" value="SRF-TF"/>
    <property type="match status" value="1"/>
</dbReference>
<keyword evidence="5" id="KW-0576">Peroxisome</keyword>
<dbReference type="InterPro" id="IPR033896">
    <property type="entry name" value="MEF2-like_N"/>
</dbReference>
<dbReference type="GO" id="GO:0046983">
    <property type="term" value="F:protein dimerization activity"/>
    <property type="evidence" value="ECO:0007669"/>
    <property type="project" value="InterPro"/>
</dbReference>
<dbReference type="PROSITE" id="PS51297">
    <property type="entry name" value="K_BOX"/>
    <property type="match status" value="1"/>
</dbReference>
<sequence>MARGRVEVKRIENKVNRQVTFSKRKGGLLKKAYELSVLCDVEVALIIFSSSGKLYEFSSDAMEKTIERYNRCNINILDNNRPEESTQKWSQEVTKLRSKYESLLRTHRYLLGEDLGEMSVKELETLERQLEGALSATRQRKMQVTMEQMEDLRRKANLEIANDSSRKFLLEVEGHEFKGFQDLLLNSDARVGSSDFSLLSSHHNSVDCDVGQFLKIGFQQQYEQGDGSLVLESNSKNALLCTYYFLDQFVWLGRSGIYKNKLLTDLIRSFAIFCWLGSSLCNIAIQIGELIMHSASMKKMEKELKDDEGQDKEMDRAAKLQKSKDRILALIKSSMDTVVAIGLLHLVPFIVTTRVTGAFGFVTSLISCYQLLPGRPKLKTP</sequence>
<evidence type="ECO:0000256" key="2">
    <source>
        <dbReference type="ARBA" id="ARBA00023015"/>
    </source>
</evidence>
<evidence type="ECO:0000256" key="6">
    <source>
        <dbReference type="ARBA" id="ARBA00023163"/>
    </source>
</evidence>
<evidence type="ECO:0000256" key="8">
    <source>
        <dbReference type="ARBA" id="ARBA00046271"/>
    </source>
</evidence>
<dbReference type="FunFam" id="3.40.1810.10:FF:000030">
    <property type="entry name" value="Agamous-like MADS-box protein AGL13"/>
    <property type="match status" value="1"/>
</dbReference>
<feature type="domain" description="MADS-box" evidence="11">
    <location>
        <begin position="1"/>
        <end position="61"/>
    </location>
</feature>
<name>A0A3P6CB00_BRACM</name>
<dbReference type="Pfam" id="PF01486">
    <property type="entry name" value="K-box"/>
    <property type="match status" value="1"/>
</dbReference>
<evidence type="ECO:0000313" key="13">
    <source>
        <dbReference type="EMBL" id="VDD10214.1"/>
    </source>
</evidence>
<comment type="subcellular location">
    <subcellularLocation>
        <location evidence="1">Nucleus</location>
    </subcellularLocation>
    <subcellularLocation>
        <location evidence="8">Peroxisome membrane</location>
    </subcellularLocation>
</comment>
<dbReference type="GO" id="GO:0009908">
    <property type="term" value="P:flower development"/>
    <property type="evidence" value="ECO:0007669"/>
    <property type="project" value="UniProtKB-ARBA"/>
</dbReference>
<dbReference type="CDD" id="cd00265">
    <property type="entry name" value="MADS_MEF2_like"/>
    <property type="match status" value="1"/>
</dbReference>
<feature type="transmembrane region" description="Helical" evidence="10">
    <location>
        <begin position="270"/>
        <end position="292"/>
    </location>
</feature>
<dbReference type="GO" id="GO:0045944">
    <property type="term" value="P:positive regulation of transcription by RNA polymerase II"/>
    <property type="evidence" value="ECO:0007669"/>
    <property type="project" value="InterPro"/>
</dbReference>
<proteinExistence type="predicted"/>
<evidence type="ECO:0000256" key="10">
    <source>
        <dbReference type="SAM" id="Phobius"/>
    </source>
</evidence>
<dbReference type="GO" id="GO:0099402">
    <property type="term" value="P:plant organ development"/>
    <property type="evidence" value="ECO:0007669"/>
    <property type="project" value="UniProtKB-ARBA"/>
</dbReference>
<gene>
    <name evidence="13" type="ORF">BRAA04T15847Z</name>
</gene>
<keyword evidence="4 10" id="KW-0472">Membrane</keyword>
<dbReference type="AlphaFoldDB" id="A0A3P6CB00"/>
<dbReference type="InterPro" id="IPR008733">
    <property type="entry name" value="PEX11"/>
</dbReference>
<dbReference type="PROSITE" id="PS50066">
    <property type="entry name" value="MADS_BOX_2"/>
    <property type="match status" value="1"/>
</dbReference>
<evidence type="ECO:0000256" key="5">
    <source>
        <dbReference type="ARBA" id="ARBA00023140"/>
    </source>
</evidence>
<keyword evidence="2" id="KW-0805">Transcription regulation</keyword>